<dbReference type="InterPro" id="IPR011993">
    <property type="entry name" value="PH-like_dom_sf"/>
</dbReference>
<feature type="region of interest" description="Disordered" evidence="9">
    <location>
        <begin position="918"/>
        <end position="1022"/>
    </location>
</feature>
<dbReference type="Pfam" id="PF00017">
    <property type="entry name" value="SH2"/>
    <property type="match status" value="1"/>
</dbReference>
<dbReference type="CDD" id="cd09927">
    <property type="entry name" value="SH2_Tensin_like"/>
    <property type="match status" value="1"/>
</dbReference>
<evidence type="ECO:0000256" key="7">
    <source>
        <dbReference type="ARBA" id="ARBA00022999"/>
    </source>
</evidence>
<feature type="domain" description="SH2" evidence="10">
    <location>
        <begin position="1059"/>
        <end position="1168"/>
    </location>
</feature>
<feature type="compositionally biased region" description="Polar residues" evidence="9">
    <location>
        <begin position="783"/>
        <end position="804"/>
    </location>
</feature>
<name>A0A852BRX0_9PICI</name>
<accession>A0A852BRX0</accession>
<feature type="compositionally biased region" description="Basic and acidic residues" evidence="9">
    <location>
        <begin position="586"/>
        <end position="596"/>
    </location>
</feature>
<dbReference type="SMART" id="SM00252">
    <property type="entry name" value="SH2"/>
    <property type="match status" value="1"/>
</dbReference>
<dbReference type="FunFam" id="3.30.505.10:FF:000002">
    <property type="entry name" value="Tensin 1"/>
    <property type="match status" value="1"/>
</dbReference>
<comment type="subcellular location">
    <subcellularLocation>
        <location evidence="1">Cell junction</location>
        <location evidence="1">Focal adhesion</location>
    </subcellularLocation>
</comment>
<evidence type="ECO:0000256" key="3">
    <source>
        <dbReference type="ARBA" id="ARBA00022553"/>
    </source>
</evidence>
<dbReference type="SMART" id="SM00462">
    <property type="entry name" value="PTB"/>
    <property type="match status" value="1"/>
</dbReference>
<feature type="compositionally biased region" description="Acidic residues" evidence="9">
    <location>
        <begin position="684"/>
        <end position="694"/>
    </location>
</feature>
<keyword evidence="7 8" id="KW-0727">SH2 domain</keyword>
<keyword evidence="5" id="KW-0904">Protein phosphatase</keyword>
<dbReference type="InterPro" id="IPR000980">
    <property type="entry name" value="SH2"/>
</dbReference>
<evidence type="ECO:0000313" key="12">
    <source>
        <dbReference type="Proteomes" id="UP000611227"/>
    </source>
</evidence>
<dbReference type="GO" id="GO:0010761">
    <property type="term" value="P:fibroblast migration"/>
    <property type="evidence" value="ECO:0007669"/>
    <property type="project" value="TreeGrafter"/>
</dbReference>
<feature type="non-terminal residue" evidence="11">
    <location>
        <position position="1"/>
    </location>
</feature>
<dbReference type="PANTHER" id="PTHR45734:SF3">
    <property type="entry name" value="TENSIN-1"/>
    <property type="match status" value="1"/>
</dbReference>
<keyword evidence="4" id="KW-0378">Hydrolase</keyword>
<keyword evidence="3" id="KW-0597">Phosphoprotein</keyword>
<dbReference type="Proteomes" id="UP000611227">
    <property type="component" value="Unassembled WGS sequence"/>
</dbReference>
<dbReference type="InterPro" id="IPR013625">
    <property type="entry name" value="PTB"/>
</dbReference>
<dbReference type="InterPro" id="IPR036860">
    <property type="entry name" value="SH2_dom_sf"/>
</dbReference>
<dbReference type="SUPFAM" id="SSF50729">
    <property type="entry name" value="PH domain-like"/>
    <property type="match status" value="1"/>
</dbReference>
<proteinExistence type="inferred from homology"/>
<keyword evidence="6" id="KW-0965">Cell junction</keyword>
<feature type="region of interest" description="Disordered" evidence="9">
    <location>
        <begin position="239"/>
        <end position="282"/>
    </location>
</feature>
<dbReference type="InterPro" id="IPR033929">
    <property type="entry name" value="Tensin_PTB"/>
</dbReference>
<dbReference type="InterPro" id="IPR051484">
    <property type="entry name" value="Tensin_PTEN_phosphatase"/>
</dbReference>
<dbReference type="Pfam" id="PF08416">
    <property type="entry name" value="PTB"/>
    <property type="match status" value="1"/>
</dbReference>
<dbReference type="CDD" id="cd01213">
    <property type="entry name" value="PTB_tensin"/>
    <property type="match status" value="1"/>
</dbReference>
<dbReference type="EMBL" id="WBNM01004246">
    <property type="protein sequence ID" value="NXP70641.1"/>
    <property type="molecule type" value="Genomic_DNA"/>
</dbReference>
<evidence type="ECO:0000256" key="1">
    <source>
        <dbReference type="ARBA" id="ARBA00004246"/>
    </source>
</evidence>
<comment type="caution">
    <text evidence="11">The sequence shown here is derived from an EMBL/GenBank/DDBJ whole genome shotgun (WGS) entry which is preliminary data.</text>
</comment>
<keyword evidence="12" id="KW-1185">Reference proteome</keyword>
<comment type="similarity">
    <text evidence="2">Belongs to the PTEN phosphatase protein family.</text>
</comment>
<feature type="region of interest" description="Disordered" evidence="9">
    <location>
        <begin position="36"/>
        <end position="78"/>
    </location>
</feature>
<dbReference type="Gene3D" id="2.30.29.30">
    <property type="entry name" value="Pleckstrin-homology domain (PH domain)/Phosphotyrosine-binding domain (PTB)"/>
    <property type="match status" value="1"/>
</dbReference>
<evidence type="ECO:0000256" key="2">
    <source>
        <dbReference type="ARBA" id="ARBA00007881"/>
    </source>
</evidence>
<dbReference type="FunFam" id="2.30.29.30:FF:000039">
    <property type="entry name" value="Tensin 1"/>
    <property type="match status" value="1"/>
</dbReference>
<feature type="region of interest" description="Disordered" evidence="9">
    <location>
        <begin position="305"/>
        <end position="376"/>
    </location>
</feature>
<feature type="region of interest" description="Disordered" evidence="9">
    <location>
        <begin position="508"/>
        <end position="551"/>
    </location>
</feature>
<evidence type="ECO:0000256" key="5">
    <source>
        <dbReference type="ARBA" id="ARBA00022912"/>
    </source>
</evidence>
<dbReference type="GO" id="GO:0004721">
    <property type="term" value="F:phosphoprotein phosphatase activity"/>
    <property type="evidence" value="ECO:0007669"/>
    <property type="project" value="UniProtKB-KW"/>
</dbReference>
<feature type="compositionally biased region" description="Polar residues" evidence="9">
    <location>
        <begin position="48"/>
        <end position="61"/>
    </location>
</feature>
<feature type="compositionally biased region" description="Polar residues" evidence="9">
    <location>
        <begin position="996"/>
        <end position="1011"/>
    </location>
</feature>
<evidence type="ECO:0000313" key="11">
    <source>
        <dbReference type="EMBL" id="NXP70641.1"/>
    </source>
</evidence>
<dbReference type="InterPro" id="IPR035012">
    <property type="entry name" value="Tensin-like_SH2"/>
</dbReference>
<feature type="non-terminal residue" evidence="11">
    <location>
        <position position="1331"/>
    </location>
</feature>
<evidence type="ECO:0000256" key="8">
    <source>
        <dbReference type="PROSITE-ProRule" id="PRU00191"/>
    </source>
</evidence>
<reference evidence="11" key="1">
    <citation type="submission" date="2019-09" db="EMBL/GenBank/DDBJ databases">
        <title>Bird 10,000 Genomes (B10K) Project - Family phase.</title>
        <authorList>
            <person name="Zhang G."/>
        </authorList>
    </citation>
    <scope>NUCLEOTIDE SEQUENCE</scope>
    <source>
        <strain evidence="11">B10K-DU-001-30</strain>
        <tissue evidence="11">Muscle</tissue>
    </source>
</reference>
<gene>
    <name evidence="11" type="primary">Tns_0</name>
    <name evidence="11" type="ORF">RAMSUL_R03556</name>
</gene>
<feature type="region of interest" description="Disordered" evidence="9">
    <location>
        <begin position="566"/>
        <end position="890"/>
    </location>
</feature>
<dbReference type="SUPFAM" id="SSF55550">
    <property type="entry name" value="SH2 domain"/>
    <property type="match status" value="1"/>
</dbReference>
<dbReference type="PANTHER" id="PTHR45734">
    <property type="entry name" value="TENSIN"/>
    <property type="match status" value="1"/>
</dbReference>
<sequence length="1331" mass="141073">EVGHTQGPLDGSLYAKVKKKDSLHGSTGAINAARLPLPAAPNHVEHTLSVSSDSGNSTASTKTDRTDEPGVTGVPAGQAVLSPEEKRELDRLLVGFGLESAPPMHNHLPGPVPVRLTTMPGRHVVPAQVHVNGNAAALVAERETDILDDDLPNQDGHSVGSLGTLSSLDGTTTASEAGYQEVPQVGSLSSLPNGPSSCNGTEKLMKEGLYDGELLFNGGYPYNNQNTLTAHHVCDSLPSLRPSASAQDHLSGYPQHPPGSRTPGWLQPQPLPTSQPYLYGCDPPGTYHSRSFPAVDTAKYDVNPALPQAPARSTSSREAVQRGLNSWQQQGGSRPPSRLQEGGMESHSPSVSSCSPQPSPLQLVPLHSHSMPEFPRTPSRREIEQSIEALDVLMLDLAPAIHKSQSVPAASQQDKPAGSLLSSLSAQPIAGVYARPTPQVIQPRSFGTSVSPVVSEPEGKACSPRELDYGVHEYRETYLPYNYQLAPVPEPRSYSHAPAGVPMGIPPQSMSYSPAGSQQLLVSSPPSPTIPAQTQMPPKGPESYEDLSRSAEEPLNLEGLVAHRVAGVQSREKSPEESAVPARKRTPSDSHYEKSSPEPSSPRSPTVLSPEVVSTIAANPGGRPKEPHLHSYKEAFEEMEGASPTSPPSSGVRSPPGLAKTPLSALGLKPHNPAEILLHPVGELEGEAGGDSEEEPRSYVESVARTATTGRGGTLPATQRGGPEVPTRNGTFTNSFTAPSPISTSSPIQSMDGASLRSYPSEGSPHGTVTPPHASSELVYRSPVSSQMPSAHSSYQNSSPSSFAMVQGGVPGSAYTSPDYPDGRATLQPDTQARPQPQVNVGAHVLPGSPRTLHRTVATNTPTPPSPGFGRRAVNPSMSSAPGSPGLGRHAVAVHSNLVASPGSPSMARHQAAVALPPGSPLYGYSTPEERRPTVSRQSSSSGYQPPSTPSFPVSPAYYPGTSTPHSSSPDSAAYCQGSPTPQPMLPEKRRMSAGDRSNSLPNYATVNGKASSPLSSPSSGGAVAFSHTLPDFSKFSMPDISPETHANVKFVQDTSKYWYKPEISREQAIALLKDREPGAFIIRDSHSFRGAYGLAMKVASPPPTVMQQNKKGDITNELVRHFLIETSPRGVKLKGCPNEPHFGCLSALVYQHSIMPLALPCKLVIPDRDPMEEKKDAASATNSATDLLKQGAACNVLFINSVEMESLTGPQAIAKAVSETLVADPTPTATIVHFKVSAQGITLTDNQRKLFFRRHYPLNTVTFCDLDPQERKWTKTDGSSPAKLFGFVARKQGSTTDNVCHLFAELDPDQPAAAIVNFVSRVMLGSGQKR</sequence>
<feature type="compositionally biased region" description="Basic and acidic residues" evidence="9">
    <location>
        <begin position="623"/>
        <end position="636"/>
    </location>
</feature>
<feature type="compositionally biased region" description="Polar residues" evidence="9">
    <location>
        <begin position="311"/>
        <end position="332"/>
    </location>
</feature>
<feature type="compositionally biased region" description="Polar residues" evidence="9">
    <location>
        <begin position="961"/>
        <end position="971"/>
    </location>
</feature>
<dbReference type="Gene3D" id="3.30.505.10">
    <property type="entry name" value="SH2 domain"/>
    <property type="match status" value="1"/>
</dbReference>
<protein>
    <submittedName>
        <fullName evidence="11">TENS protein</fullName>
    </submittedName>
</protein>
<feature type="compositionally biased region" description="Low complexity" evidence="9">
    <location>
        <begin position="346"/>
        <end position="369"/>
    </location>
</feature>
<evidence type="ECO:0000256" key="4">
    <source>
        <dbReference type="ARBA" id="ARBA00022801"/>
    </source>
</evidence>
<organism evidence="11 12">
    <name type="scientific">Ramphastos sulfuratus</name>
    <dbReference type="NCBI Taxonomy" id="322582"/>
    <lineage>
        <taxon>Eukaryota</taxon>
        <taxon>Metazoa</taxon>
        <taxon>Chordata</taxon>
        <taxon>Craniata</taxon>
        <taxon>Vertebrata</taxon>
        <taxon>Euteleostomi</taxon>
        <taxon>Archelosauria</taxon>
        <taxon>Archosauria</taxon>
        <taxon>Dinosauria</taxon>
        <taxon>Saurischia</taxon>
        <taxon>Theropoda</taxon>
        <taxon>Coelurosauria</taxon>
        <taxon>Aves</taxon>
        <taxon>Neognathae</taxon>
        <taxon>Neoaves</taxon>
        <taxon>Telluraves</taxon>
        <taxon>Coraciimorphae</taxon>
        <taxon>Piciformes</taxon>
        <taxon>Ramphastidae</taxon>
        <taxon>Ramphastos</taxon>
    </lineage>
</organism>
<feature type="compositionally biased region" description="Polar residues" evidence="9">
    <location>
        <begin position="508"/>
        <end position="522"/>
    </location>
</feature>
<dbReference type="GO" id="GO:0005925">
    <property type="term" value="C:focal adhesion"/>
    <property type="evidence" value="ECO:0007669"/>
    <property type="project" value="UniProtKB-SubCell"/>
</dbReference>
<dbReference type="InterPro" id="IPR006020">
    <property type="entry name" value="PTB/PI_dom"/>
</dbReference>
<feature type="compositionally biased region" description="Polar residues" evidence="9">
    <location>
        <begin position="935"/>
        <end position="946"/>
    </location>
</feature>
<feature type="compositionally biased region" description="Low complexity" evidence="9">
    <location>
        <begin position="735"/>
        <end position="750"/>
    </location>
</feature>
<evidence type="ECO:0000256" key="6">
    <source>
        <dbReference type="ARBA" id="ARBA00022949"/>
    </source>
</evidence>
<dbReference type="PROSITE" id="PS50001">
    <property type="entry name" value="SH2"/>
    <property type="match status" value="1"/>
</dbReference>
<feature type="compositionally biased region" description="Polar residues" evidence="9">
    <location>
        <begin position="828"/>
        <end position="839"/>
    </location>
</feature>
<evidence type="ECO:0000256" key="9">
    <source>
        <dbReference type="SAM" id="MobiDB-lite"/>
    </source>
</evidence>
<evidence type="ECO:0000259" key="10">
    <source>
        <dbReference type="PROSITE" id="PS50001"/>
    </source>
</evidence>